<keyword evidence="8" id="KW-1185">Reference proteome</keyword>
<dbReference type="Pfam" id="PF04117">
    <property type="entry name" value="Mpv17_PMP22"/>
    <property type="match status" value="1"/>
</dbReference>
<feature type="transmembrane region" description="Helical" evidence="6">
    <location>
        <begin position="21"/>
        <end position="45"/>
    </location>
</feature>
<evidence type="ECO:0000256" key="1">
    <source>
        <dbReference type="ARBA" id="ARBA00004141"/>
    </source>
</evidence>
<dbReference type="OrthoDB" id="5345392at2759"/>
<comment type="subcellular location">
    <subcellularLocation>
        <location evidence="1">Membrane</location>
        <topology evidence="1">Multi-pass membrane protein</topology>
    </subcellularLocation>
</comment>
<feature type="transmembrane region" description="Helical" evidence="6">
    <location>
        <begin position="65"/>
        <end position="85"/>
    </location>
</feature>
<dbReference type="InterPro" id="IPR007248">
    <property type="entry name" value="Mpv17_PMP22"/>
</dbReference>
<dbReference type="PANTHER" id="PTHR11266">
    <property type="entry name" value="PEROXISOMAL MEMBRANE PROTEIN 2, PXMP2 MPV17"/>
    <property type="match status" value="1"/>
</dbReference>
<evidence type="ECO:0000256" key="2">
    <source>
        <dbReference type="ARBA" id="ARBA00006824"/>
    </source>
</evidence>
<evidence type="ECO:0000313" key="8">
    <source>
        <dbReference type="Proteomes" id="UP000215902"/>
    </source>
</evidence>
<comment type="similarity">
    <text evidence="2 6">Belongs to the peroxisomal membrane protein PXMP2/4 family.</text>
</comment>
<dbReference type="AlphaFoldDB" id="A0A267GKQ8"/>
<evidence type="ECO:0000256" key="3">
    <source>
        <dbReference type="ARBA" id="ARBA00022692"/>
    </source>
</evidence>
<dbReference type="GO" id="GO:0016020">
    <property type="term" value="C:membrane"/>
    <property type="evidence" value="ECO:0007669"/>
    <property type="project" value="UniProtKB-SubCell"/>
</dbReference>
<gene>
    <name evidence="7" type="ORF">BOX15_Mlig006061g1</name>
</gene>
<comment type="caution">
    <text evidence="7">The sequence shown here is derived from an EMBL/GenBank/DDBJ whole genome shotgun (WGS) entry which is preliminary data.</text>
</comment>
<name>A0A267GKQ8_9PLAT</name>
<dbReference type="PANTHER" id="PTHR11266:SF8">
    <property type="entry name" value="MPV17-LIKE PROTEIN 2"/>
    <property type="match status" value="1"/>
</dbReference>
<evidence type="ECO:0000313" key="7">
    <source>
        <dbReference type="EMBL" id="PAA86611.1"/>
    </source>
</evidence>
<dbReference type="STRING" id="282301.A0A267GKQ8"/>
<keyword evidence="4 6" id="KW-1133">Transmembrane helix</keyword>
<keyword evidence="3 6" id="KW-0812">Transmembrane</keyword>
<feature type="transmembrane region" description="Helical" evidence="6">
    <location>
        <begin position="97"/>
        <end position="122"/>
    </location>
</feature>
<evidence type="ECO:0000256" key="4">
    <source>
        <dbReference type="ARBA" id="ARBA00022989"/>
    </source>
</evidence>
<reference evidence="7 8" key="1">
    <citation type="submission" date="2017-06" db="EMBL/GenBank/DDBJ databases">
        <title>A platform for efficient transgenesis in Macrostomum lignano, a flatworm model organism for stem cell research.</title>
        <authorList>
            <person name="Berezikov E."/>
        </authorList>
    </citation>
    <scope>NUCLEOTIDE SEQUENCE [LARGE SCALE GENOMIC DNA]</scope>
    <source>
        <strain evidence="7">DV1</strain>
        <tissue evidence="7">Whole organism</tissue>
    </source>
</reference>
<proteinExistence type="inferred from homology"/>
<evidence type="ECO:0000256" key="5">
    <source>
        <dbReference type="ARBA" id="ARBA00023136"/>
    </source>
</evidence>
<organism evidence="7 8">
    <name type="scientific">Macrostomum lignano</name>
    <dbReference type="NCBI Taxonomy" id="282301"/>
    <lineage>
        <taxon>Eukaryota</taxon>
        <taxon>Metazoa</taxon>
        <taxon>Spiralia</taxon>
        <taxon>Lophotrochozoa</taxon>
        <taxon>Platyhelminthes</taxon>
        <taxon>Rhabditophora</taxon>
        <taxon>Macrostomorpha</taxon>
        <taxon>Macrostomida</taxon>
        <taxon>Macrostomidae</taxon>
        <taxon>Macrostomum</taxon>
    </lineage>
</organism>
<keyword evidence="5 6" id="KW-0472">Membrane</keyword>
<dbReference type="GO" id="GO:0005739">
    <property type="term" value="C:mitochondrion"/>
    <property type="evidence" value="ECO:0007669"/>
    <property type="project" value="TreeGrafter"/>
</dbReference>
<evidence type="ECO:0008006" key="9">
    <source>
        <dbReference type="Google" id="ProtNLM"/>
    </source>
</evidence>
<accession>A0A267GKQ8</accession>
<protein>
    <recommendedName>
        <fullName evidence="9">Mpv17-like protein 2</fullName>
    </recommendedName>
</protein>
<dbReference type="EMBL" id="NIVC01000271">
    <property type="protein sequence ID" value="PAA86611.1"/>
    <property type="molecule type" value="Genomic_DNA"/>
</dbReference>
<dbReference type="Proteomes" id="UP000215902">
    <property type="component" value="Unassembled WGS sequence"/>
</dbReference>
<sequence length="210" mass="24480">LFRRFGRLRAVYRLSRRRANRLLTCHLLAANCVICGVSSCLGDIISQRLESTNNDRRTHSWSRTATISLCGLMLGPLSHYWYLYLDRRFVGRTGRSLAYKLLFDTIFFSPLYITLYVLALGLLRKSTLEEVRDDLIESGLTIYKYEATVWTAAQVFNFYFLPTRLRVTFDNLVSLGFDTLYSYRLNRSRDERKSAEVQQSSLVIDRSENK</sequence>
<dbReference type="GO" id="GO:0061668">
    <property type="term" value="P:mitochondrial ribosome assembly"/>
    <property type="evidence" value="ECO:0007669"/>
    <property type="project" value="TreeGrafter"/>
</dbReference>
<feature type="non-terminal residue" evidence="7">
    <location>
        <position position="1"/>
    </location>
</feature>
<evidence type="ECO:0000256" key="6">
    <source>
        <dbReference type="RuleBase" id="RU363053"/>
    </source>
</evidence>